<sequence>MGEPAAATADSALTRRLVRSALAVDGVLTPVDDFWPWYADRRDRLWQEVERIPFTGLGEWEFAPGTGNLVHDSGRFFSVEGLDVRLDRGPVRAWSQPIIHQPEIGILGILVKDFDGVLHCLMQAKSEPGNRNGVQISPTVQATMSNYQRVHGGRPVPYLDVFRDAAPPQVLADALQSEQGSWFYRKRNRNMIVEVTDEVEVGEDFRWLTIGQLHRFLTIDNLVNMEARTVLSCLPMYGDGLDDLAEAGGDGWADALVRSLSGAYGGPHSDRGVLSRITGSRAGRRPSAELIPLDGVRNWRRTPDAISHEDGRYFSVVAVRVEAAGREVRRWAQPLVRPQGQGVAAWLVRRVDGVLHVLVHARVEPGYLDVTELAPTVQCVPDDHAHLPPADRPPFLDDVLGAPADRIHFDTVLSEEGGRFHHAENRYLIIEAGDGAAAEPPDGYWWVSLFQLTWLVQHSHYLNVQARTLLACLRGRW</sequence>
<protein>
    <submittedName>
        <fullName evidence="2">NDP-hexose 2,3-dehydratase family protein</fullName>
    </submittedName>
</protein>
<evidence type="ECO:0000313" key="2">
    <source>
        <dbReference type="EMBL" id="MFA1557145.1"/>
    </source>
</evidence>
<dbReference type="InterPro" id="IPR005212">
    <property type="entry name" value="EvaA-like"/>
</dbReference>
<dbReference type="Gene3D" id="3.90.79.40">
    <property type="entry name" value="EvaA sugar 2,3-dehydratase subunit"/>
    <property type="match status" value="2"/>
</dbReference>
<keyword evidence="3" id="KW-1185">Reference proteome</keyword>
<comment type="caution">
    <text evidence="2">The sequence shown here is derived from an EMBL/GenBank/DDBJ whole genome shotgun (WGS) entry which is preliminary data.</text>
</comment>
<name>A0ABV4R4V2_9ACTN</name>
<dbReference type="Proteomes" id="UP001569904">
    <property type="component" value="Unassembled WGS sequence"/>
</dbReference>
<feature type="domain" description="dTDP-4-dehydro-6-deoxy-alpha-D-glucopyranose 2,3-dehydratase" evidence="1">
    <location>
        <begin position="272"/>
        <end position="473"/>
    </location>
</feature>
<dbReference type="InterPro" id="IPR038153">
    <property type="entry name" value="EvaA-like_sf"/>
</dbReference>
<gene>
    <name evidence="2" type="ORF">SM436_26000</name>
</gene>
<evidence type="ECO:0000313" key="3">
    <source>
        <dbReference type="Proteomes" id="UP001569904"/>
    </source>
</evidence>
<accession>A0ABV4R4V2</accession>
<dbReference type="EMBL" id="JAXCEH010000019">
    <property type="protein sequence ID" value="MFA1557145.1"/>
    <property type="molecule type" value="Genomic_DNA"/>
</dbReference>
<proteinExistence type="predicted"/>
<reference evidence="2 3" key="1">
    <citation type="submission" date="2023-11" db="EMBL/GenBank/DDBJ databases">
        <title>Actinomadura monticuli sp. nov., isolated from volcanic ash.</title>
        <authorList>
            <person name="Lee S.D."/>
            <person name="Yang H."/>
            <person name="Kim I.S."/>
        </authorList>
    </citation>
    <scope>NUCLEOTIDE SEQUENCE [LARGE SCALE GENOMIC DNA]</scope>
    <source>
        <strain evidence="2 3">DSM 45346</strain>
    </source>
</reference>
<dbReference type="RefSeq" id="WP_371943888.1">
    <property type="nucleotide sequence ID" value="NZ_JAXCEH010000019.1"/>
</dbReference>
<evidence type="ECO:0000259" key="1">
    <source>
        <dbReference type="Pfam" id="PF03559"/>
    </source>
</evidence>
<dbReference type="Pfam" id="PF03559">
    <property type="entry name" value="Hexose_dehydrat"/>
    <property type="match status" value="2"/>
</dbReference>
<organism evidence="2 3">
    <name type="scientific">Actinomadura chokoriensis</name>
    <dbReference type="NCBI Taxonomy" id="454156"/>
    <lineage>
        <taxon>Bacteria</taxon>
        <taxon>Bacillati</taxon>
        <taxon>Actinomycetota</taxon>
        <taxon>Actinomycetes</taxon>
        <taxon>Streptosporangiales</taxon>
        <taxon>Thermomonosporaceae</taxon>
        <taxon>Actinomadura</taxon>
    </lineage>
</organism>
<feature type="domain" description="dTDP-4-dehydro-6-deoxy-alpha-D-glucopyranose 2,3-dehydratase" evidence="1">
    <location>
        <begin position="34"/>
        <end position="234"/>
    </location>
</feature>